<dbReference type="PROSITE" id="PS50112">
    <property type="entry name" value="PAS"/>
    <property type="match status" value="1"/>
</dbReference>
<dbReference type="InterPro" id="IPR000160">
    <property type="entry name" value="GGDEF_dom"/>
</dbReference>
<keyword evidence="1" id="KW-0175">Coiled coil</keyword>
<dbReference type="CDD" id="cd00130">
    <property type="entry name" value="PAS"/>
    <property type="match status" value="1"/>
</dbReference>
<dbReference type="EMBL" id="JACXZA010000007">
    <property type="protein sequence ID" value="MBD3921984.1"/>
    <property type="molecule type" value="Genomic_DNA"/>
</dbReference>
<gene>
    <name evidence="4" type="ORF">H8B09_24695</name>
</gene>
<evidence type="ECO:0000259" key="3">
    <source>
        <dbReference type="PROSITE" id="PS50887"/>
    </source>
</evidence>
<dbReference type="PANTHER" id="PTHR45138:SF9">
    <property type="entry name" value="DIGUANYLATE CYCLASE DGCM-RELATED"/>
    <property type="match status" value="1"/>
</dbReference>
<evidence type="ECO:0000259" key="2">
    <source>
        <dbReference type="PROSITE" id="PS50112"/>
    </source>
</evidence>
<feature type="domain" description="PAS" evidence="2">
    <location>
        <begin position="1"/>
        <end position="47"/>
    </location>
</feature>
<dbReference type="NCBIfam" id="TIGR00229">
    <property type="entry name" value="sensory_box"/>
    <property type="match status" value="1"/>
</dbReference>
<dbReference type="Proteomes" id="UP000609346">
    <property type="component" value="Unassembled WGS sequence"/>
</dbReference>
<dbReference type="CDD" id="cd01949">
    <property type="entry name" value="GGDEF"/>
    <property type="match status" value="1"/>
</dbReference>
<reference evidence="4 5" key="1">
    <citation type="submission" date="2020-09" db="EMBL/GenBank/DDBJ databases">
        <title>Paenibacillus sp. strain PR3 16S rRNA gene Genome sequencing and assembly.</title>
        <authorList>
            <person name="Kim J."/>
        </authorList>
    </citation>
    <scope>NUCLEOTIDE SEQUENCE [LARGE SCALE GENOMIC DNA]</scope>
    <source>
        <strain evidence="4 5">PR3</strain>
    </source>
</reference>
<dbReference type="RefSeq" id="WP_191206281.1">
    <property type="nucleotide sequence ID" value="NZ_JACXZA010000007.1"/>
</dbReference>
<dbReference type="InterPro" id="IPR050469">
    <property type="entry name" value="Diguanylate_Cyclase"/>
</dbReference>
<accession>A0ABR8N1C1</accession>
<dbReference type="PANTHER" id="PTHR45138">
    <property type="entry name" value="REGULATORY COMPONENTS OF SENSORY TRANSDUCTION SYSTEM"/>
    <property type="match status" value="1"/>
</dbReference>
<dbReference type="SMART" id="SM00267">
    <property type="entry name" value="GGDEF"/>
    <property type="match status" value="1"/>
</dbReference>
<dbReference type="Gene3D" id="3.30.450.20">
    <property type="entry name" value="PAS domain"/>
    <property type="match status" value="1"/>
</dbReference>
<dbReference type="SUPFAM" id="SSF55785">
    <property type="entry name" value="PYP-like sensor domain (PAS domain)"/>
    <property type="match status" value="1"/>
</dbReference>
<dbReference type="SUPFAM" id="SSF55073">
    <property type="entry name" value="Nucleotide cyclase"/>
    <property type="match status" value="1"/>
</dbReference>
<dbReference type="Pfam" id="PF00990">
    <property type="entry name" value="GGDEF"/>
    <property type="match status" value="1"/>
</dbReference>
<feature type="domain" description="GGDEF" evidence="3">
    <location>
        <begin position="195"/>
        <end position="323"/>
    </location>
</feature>
<dbReference type="Pfam" id="PF00989">
    <property type="entry name" value="PAS"/>
    <property type="match status" value="1"/>
</dbReference>
<organism evidence="4 5">
    <name type="scientific">Paenibacillus terricola</name>
    <dbReference type="NCBI Taxonomy" id="2763503"/>
    <lineage>
        <taxon>Bacteria</taxon>
        <taxon>Bacillati</taxon>
        <taxon>Bacillota</taxon>
        <taxon>Bacilli</taxon>
        <taxon>Bacillales</taxon>
        <taxon>Paenibacillaceae</taxon>
        <taxon>Paenibacillus</taxon>
    </lineage>
</organism>
<evidence type="ECO:0000313" key="4">
    <source>
        <dbReference type="EMBL" id="MBD3921984.1"/>
    </source>
</evidence>
<evidence type="ECO:0000313" key="5">
    <source>
        <dbReference type="Proteomes" id="UP000609346"/>
    </source>
</evidence>
<feature type="coiled-coil region" evidence="1">
    <location>
        <begin position="123"/>
        <end position="160"/>
    </location>
</feature>
<sequence>MDQQLDYAPCGYFSISDKGIIQSANQTFATMLSYERDELLGKHIELFMSMTNKLFFHTYFYPYMQLYGHVSEIYLSLQSSSHHDIPMLLNGVRQTREGETFMDCVVVEMRRRLEHEKDILATKQRLEHLVQETNETNRKLELLHQEYEAKQRELLSINLQLEALALTDPLTGMKNRRYFNESLLAHINKFHRSGDPFSIALIDIDRFKSINDTYGHPVGDLVLTELAELLHASSRETDVTARFGGEEFVMLLAGADAINAVHIAERIRTVIQMTPMGNLHITASIGVATMTSEDSDDKLISKADQALYRSKTSGRNRVSHVMDLDSNK</sequence>
<dbReference type="InterPro" id="IPR035965">
    <property type="entry name" value="PAS-like_dom_sf"/>
</dbReference>
<dbReference type="InterPro" id="IPR029787">
    <property type="entry name" value="Nucleotide_cyclase"/>
</dbReference>
<comment type="caution">
    <text evidence="4">The sequence shown here is derived from an EMBL/GenBank/DDBJ whole genome shotgun (WGS) entry which is preliminary data.</text>
</comment>
<proteinExistence type="predicted"/>
<dbReference type="InterPro" id="IPR000014">
    <property type="entry name" value="PAS"/>
</dbReference>
<dbReference type="NCBIfam" id="TIGR00254">
    <property type="entry name" value="GGDEF"/>
    <property type="match status" value="1"/>
</dbReference>
<dbReference type="InterPro" id="IPR013767">
    <property type="entry name" value="PAS_fold"/>
</dbReference>
<protein>
    <submittedName>
        <fullName evidence="4">GGDEF domain-containing protein</fullName>
    </submittedName>
</protein>
<keyword evidence="5" id="KW-1185">Reference proteome</keyword>
<dbReference type="PROSITE" id="PS50887">
    <property type="entry name" value="GGDEF"/>
    <property type="match status" value="1"/>
</dbReference>
<dbReference type="Gene3D" id="3.30.70.270">
    <property type="match status" value="1"/>
</dbReference>
<evidence type="ECO:0000256" key="1">
    <source>
        <dbReference type="SAM" id="Coils"/>
    </source>
</evidence>
<dbReference type="InterPro" id="IPR043128">
    <property type="entry name" value="Rev_trsase/Diguanyl_cyclase"/>
</dbReference>
<name>A0ABR8N1C1_9BACL</name>